<dbReference type="HOGENOM" id="CLU_050831_0_0_10"/>
<evidence type="ECO:0000256" key="1">
    <source>
        <dbReference type="SAM" id="SignalP"/>
    </source>
</evidence>
<reference evidence="2 3" key="2">
    <citation type="journal article" date="2011" name="Stand. Genomic Sci.">
        <title>Complete genome sequence of Paludibacter propionicigenes type strain (WB4).</title>
        <authorList>
            <person name="Gronow S."/>
            <person name="Munk C."/>
            <person name="Lapidus A."/>
            <person name="Nolan M."/>
            <person name="Lucas S."/>
            <person name="Hammon N."/>
            <person name="Deshpande S."/>
            <person name="Cheng J.F."/>
            <person name="Tapia R."/>
            <person name="Han C."/>
            <person name="Goodwin L."/>
            <person name="Pitluck S."/>
            <person name="Liolios K."/>
            <person name="Ivanova N."/>
            <person name="Mavromatis K."/>
            <person name="Mikhailova N."/>
            <person name="Pati A."/>
            <person name="Chen A."/>
            <person name="Palaniappan K."/>
            <person name="Land M."/>
            <person name="Hauser L."/>
            <person name="Chang Y.J."/>
            <person name="Jeffries C.D."/>
            <person name="Brambilla E."/>
            <person name="Rohde M."/>
            <person name="Goker M."/>
            <person name="Detter J.C."/>
            <person name="Woyke T."/>
            <person name="Bristow J."/>
            <person name="Eisen J.A."/>
            <person name="Markowitz V."/>
            <person name="Hugenholtz P."/>
            <person name="Kyrpides N.C."/>
            <person name="Klenk H.P."/>
        </authorList>
    </citation>
    <scope>NUCLEOTIDE SEQUENCE [LARGE SCALE GENOMIC DNA]</scope>
    <source>
        <strain evidence="3">DSM 17365 / JCM 13257 / WB4</strain>
    </source>
</reference>
<reference key="1">
    <citation type="submission" date="2010-11" db="EMBL/GenBank/DDBJ databases">
        <title>The complete genome of Paludibacter propionicigenes DSM 17365.</title>
        <authorList>
            <consortium name="US DOE Joint Genome Institute (JGI-PGF)"/>
            <person name="Lucas S."/>
            <person name="Copeland A."/>
            <person name="Lapidus A."/>
            <person name="Bruce D."/>
            <person name="Goodwin L."/>
            <person name="Pitluck S."/>
            <person name="Kyrpides N."/>
            <person name="Mavromatis K."/>
            <person name="Ivanova N."/>
            <person name="Munk A.C."/>
            <person name="Brettin T."/>
            <person name="Detter J.C."/>
            <person name="Han C."/>
            <person name="Tapia R."/>
            <person name="Land M."/>
            <person name="Hauser L."/>
            <person name="Markowitz V."/>
            <person name="Cheng J.-F."/>
            <person name="Hugenholtz P."/>
            <person name="Woyke T."/>
            <person name="Wu D."/>
            <person name="Gronow S."/>
            <person name="Wellnitz S."/>
            <person name="Brambilla E."/>
            <person name="Klenk H.-P."/>
            <person name="Eisen J.A."/>
        </authorList>
    </citation>
    <scope>NUCLEOTIDE SEQUENCE</scope>
    <source>
        <strain>WB4</strain>
    </source>
</reference>
<accession>E4T0Z7</accession>
<dbReference type="KEGG" id="ppn:Palpr_0216"/>
<evidence type="ECO:0000313" key="2">
    <source>
        <dbReference type="EMBL" id="ADQ78378.1"/>
    </source>
</evidence>
<dbReference type="EMBL" id="CP002345">
    <property type="protein sequence ID" value="ADQ78378.1"/>
    <property type="molecule type" value="Genomic_DNA"/>
</dbReference>
<dbReference type="RefSeq" id="WP_013443747.1">
    <property type="nucleotide sequence ID" value="NC_014734.1"/>
</dbReference>
<evidence type="ECO:0000313" key="3">
    <source>
        <dbReference type="Proteomes" id="UP000008718"/>
    </source>
</evidence>
<dbReference type="OrthoDB" id="9802177at2"/>
<organism evidence="2 3">
    <name type="scientific">Paludibacter propionicigenes (strain DSM 17365 / JCM 13257 / WB4)</name>
    <dbReference type="NCBI Taxonomy" id="694427"/>
    <lineage>
        <taxon>Bacteria</taxon>
        <taxon>Pseudomonadati</taxon>
        <taxon>Bacteroidota</taxon>
        <taxon>Bacteroidia</taxon>
        <taxon>Bacteroidales</taxon>
        <taxon>Paludibacteraceae</taxon>
        <taxon>Paludibacter</taxon>
    </lineage>
</organism>
<name>E4T0Z7_PALPW</name>
<feature type="signal peptide" evidence="1">
    <location>
        <begin position="1"/>
        <end position="20"/>
    </location>
</feature>
<keyword evidence="3" id="KW-1185">Reference proteome</keyword>
<keyword evidence="1" id="KW-0732">Signal</keyword>
<dbReference type="Proteomes" id="UP000008718">
    <property type="component" value="Chromosome"/>
</dbReference>
<feature type="chain" id="PRO_5003188940" evidence="1">
    <location>
        <begin position="21"/>
        <end position="406"/>
    </location>
</feature>
<protein>
    <submittedName>
        <fullName evidence="2">Outer membrane protein</fullName>
    </submittedName>
</protein>
<dbReference type="AlphaFoldDB" id="E4T0Z7"/>
<gene>
    <name evidence="2" type="ordered locus">Palpr_0216</name>
</gene>
<proteinExistence type="predicted"/>
<dbReference type="SUPFAM" id="SSF56935">
    <property type="entry name" value="Porins"/>
    <property type="match status" value="1"/>
</dbReference>
<sequence>MTFKKLLSCILLASASFAFAQEQTTKTKIYGYVGNDFFYNSRQNVEMVDGIIQLFPKPVELSAGVDKNEVAQAEMLSVNTRLGVDITGTPVLGAKTSGKIEADFAGFGTSYYVFRIRQAYMKLNWAKTELLVGQTWHPLFGSVIPSTFSANAGAPFQPFNRSPQVRLKQSLSSTLSFTAAALYEMQYASQGPLGTINTYMKNALVPNLFVGLENKNAHWTNGVGVDFKSLKPDVKYVSSLSAVAYSQYVNNKFQIKAKAIYGENLSDQLMLGGYGVSKYAADSTTVLKYTNFNNLSTWLNVVYGTKIQVSVLLGLSQNLGTNEDLAARKGGKYTAYGYGYYDASQSVVDRLYRVAPQVSYNLANMKFGLEYDFTTAAYGNVRKDGTAGTANNVNNHRVLASVMYIF</sequence>
<dbReference type="eggNOG" id="ENOG502ZQC9">
    <property type="taxonomic scope" value="Bacteria"/>
</dbReference>
<dbReference type="STRING" id="694427.Palpr_0216"/>